<feature type="binding site" evidence="2">
    <location>
        <position position="346"/>
    </location>
    <ligand>
        <name>L-tryptophan</name>
        <dbReference type="ChEBI" id="CHEBI:57912"/>
    </ligand>
</feature>
<organism evidence="3 4">
    <name type="scientific">Sphingomonas changnyeongensis</name>
    <dbReference type="NCBI Taxonomy" id="2698679"/>
    <lineage>
        <taxon>Bacteria</taxon>
        <taxon>Pseudomonadati</taxon>
        <taxon>Pseudomonadota</taxon>
        <taxon>Alphaproteobacteria</taxon>
        <taxon>Sphingomonadales</taxon>
        <taxon>Sphingomonadaceae</taxon>
        <taxon>Sphingomonas</taxon>
    </lineage>
</organism>
<dbReference type="InterPro" id="IPR006905">
    <property type="entry name" value="Flavin_halogenase"/>
</dbReference>
<feature type="binding site" evidence="2">
    <location>
        <position position="185"/>
    </location>
    <ligand>
        <name>FAD</name>
        <dbReference type="ChEBI" id="CHEBI:57692"/>
    </ligand>
</feature>
<dbReference type="SUPFAM" id="SSF51905">
    <property type="entry name" value="FAD/NAD(P)-binding domain"/>
    <property type="match status" value="1"/>
</dbReference>
<sequence>MDGRITSIVILGGGTAGWMAAAALSRLVPQPTAITLIESDQIGTVGVGEATIPPIRQFNASLGIDEDRFLRATGGSFKLGIVFDGWGAPGSRYIHAFGAIGRGLGVLPYHHYWLRHRAEGGTAGLWDASPCAQAADANRFARIEDRPGAPASGMAWAFHFDAALYAAFLRGEAEARGVVRVEGRVEDVRRDPETGFVTALALDGDRQVEGQLFIDCTGFAALLIGRALETAFDDWSRWLPCDRALAVPCAAAGALLPFTRSTARAAGWQWRIPLQHRTGNGLVYASHAMSDDQAADILLRSLDGAPLATPRQLRFKAGRRRRAWDRNVVALGLASGFLEPLESTSIHLVQSGIARLVDLFPRRGFDPADIDAYNRETAAEWEAIRDFLILHYHANQRPEPFWRDMAAMAVPDSLAARIALFRANGRITRQPHDLFTEAAWLQVMIGQGIMPAGYHPFADRLDAGQLAEFIALNRAHAAHVAAQMPDHAAFIAATCATTVGAEAA</sequence>
<name>A0A7Z2NX05_9SPHN</name>
<keyword evidence="2" id="KW-0285">Flavoprotein</keyword>
<dbReference type="RefSeq" id="WP_160592711.1">
    <property type="nucleotide sequence ID" value="NZ_CP047895.1"/>
</dbReference>
<feature type="binding site" evidence="2">
    <location>
        <position position="342"/>
    </location>
    <ligand>
        <name>L-tryptophan</name>
        <dbReference type="ChEBI" id="CHEBI:57912"/>
    </ligand>
</feature>
<evidence type="ECO:0000256" key="2">
    <source>
        <dbReference type="PIRSR" id="PIRSR011396-2"/>
    </source>
</evidence>
<dbReference type="PANTHER" id="PTHR43747:SF4">
    <property type="entry name" value="FLAVIN-DEPENDENT TRYPTOPHAN HALOGENASE"/>
    <property type="match status" value="1"/>
</dbReference>
<proteinExistence type="predicted"/>
<dbReference type="Gene3D" id="3.50.50.60">
    <property type="entry name" value="FAD/NAD(P)-binding domain"/>
    <property type="match status" value="1"/>
</dbReference>
<keyword evidence="2" id="KW-0274">FAD</keyword>
<reference evidence="3 4" key="1">
    <citation type="submission" date="2020-01" db="EMBL/GenBank/DDBJ databases">
        <title>Sphingomonas sp. C33 whole genome sequece.</title>
        <authorList>
            <person name="Park C."/>
        </authorList>
    </citation>
    <scope>NUCLEOTIDE SEQUENCE [LARGE SCALE GENOMIC DNA]</scope>
    <source>
        <strain evidence="3 4">C33</strain>
    </source>
</reference>
<dbReference type="InterPro" id="IPR050816">
    <property type="entry name" value="Flavin-dep_Halogenase_NPB"/>
</dbReference>
<feature type="active site" evidence="1">
    <location>
        <position position="78"/>
    </location>
</feature>
<evidence type="ECO:0000313" key="4">
    <source>
        <dbReference type="Proteomes" id="UP000464468"/>
    </source>
</evidence>
<evidence type="ECO:0000256" key="1">
    <source>
        <dbReference type="PIRSR" id="PIRSR011396-1"/>
    </source>
</evidence>
<dbReference type="EMBL" id="CP047895">
    <property type="protein sequence ID" value="QHL90784.1"/>
    <property type="molecule type" value="Genomic_DNA"/>
</dbReference>
<dbReference type="PIRSF" id="PIRSF011396">
    <property type="entry name" value="Trp_halogenase"/>
    <property type="match status" value="1"/>
</dbReference>
<evidence type="ECO:0000313" key="3">
    <source>
        <dbReference type="EMBL" id="QHL90784.1"/>
    </source>
</evidence>
<accession>A0A7Z2NX05</accession>
<dbReference type="PANTHER" id="PTHR43747">
    <property type="entry name" value="FAD-BINDING PROTEIN"/>
    <property type="match status" value="1"/>
</dbReference>
<dbReference type="Pfam" id="PF04820">
    <property type="entry name" value="Trp_halogenase"/>
    <property type="match status" value="1"/>
</dbReference>
<protein>
    <submittedName>
        <fullName evidence="3">Tryptophan halogenase</fullName>
    </submittedName>
</protein>
<dbReference type="InterPro" id="IPR033856">
    <property type="entry name" value="Trp_halogen"/>
</dbReference>
<feature type="binding site" evidence="2">
    <location>
        <begin position="13"/>
        <end position="16"/>
    </location>
    <ligand>
        <name>FAD</name>
        <dbReference type="ChEBI" id="CHEBI:57692"/>
    </ligand>
</feature>
<gene>
    <name evidence="3" type="ORF">GVO57_07985</name>
</gene>
<keyword evidence="4" id="KW-1185">Reference proteome</keyword>
<dbReference type="KEGG" id="schy:GVO57_07985"/>
<dbReference type="InterPro" id="IPR036188">
    <property type="entry name" value="FAD/NAD-bd_sf"/>
</dbReference>
<dbReference type="GO" id="GO:0000166">
    <property type="term" value="F:nucleotide binding"/>
    <property type="evidence" value="ECO:0007669"/>
    <property type="project" value="UniProtKB-KW"/>
</dbReference>
<dbReference type="Proteomes" id="UP000464468">
    <property type="component" value="Chromosome"/>
</dbReference>
<dbReference type="GO" id="GO:0004497">
    <property type="term" value="F:monooxygenase activity"/>
    <property type="evidence" value="ECO:0007669"/>
    <property type="project" value="InterPro"/>
</dbReference>
<feature type="binding site" evidence="2">
    <location>
        <position position="333"/>
    </location>
    <ligand>
        <name>FAD</name>
        <dbReference type="ChEBI" id="CHEBI:57692"/>
    </ligand>
</feature>
<dbReference type="AlphaFoldDB" id="A0A7Z2NX05"/>
<feature type="binding site" evidence="2">
    <location>
        <position position="78"/>
    </location>
    <ligand>
        <name>7-chloro-L-tryptophan</name>
        <dbReference type="ChEBI" id="CHEBI:58713"/>
    </ligand>
</feature>
<keyword evidence="2" id="KW-0547">Nucleotide-binding</keyword>